<dbReference type="Pfam" id="PF13320">
    <property type="entry name" value="GH123_cat"/>
    <property type="match status" value="1"/>
</dbReference>
<gene>
    <name evidence="2" type="ORF">FA707_04145</name>
</gene>
<evidence type="ECO:0000313" key="3">
    <source>
        <dbReference type="Proteomes" id="UP000298615"/>
    </source>
</evidence>
<name>A0A4D7CTK1_9ENTE</name>
<sequence length="546" mass="63267">MLAAFYNINRKITRDELESQCKQNKRQLHRSIWQNESFTCYMVLRNDQSTSMMINLAPQDTAGFSLSYLVAQPNLAGLGRGQTEGVIDSNIPKEIVYDYLKPQTSVIMEVDEIKLIACQVTHKKAVTEQATIPLVDDLKLQVTVQNKSINELTNDLFSLELWQYPHSVAQYYGIERADYFKYEHEMLVKQSLTAYQQAAGDVMIAGIVEEPWHHQTYADYPSLVKWFCQDDQFTFDFADFMTYLKWNLDIGIKGKIKVFSPLPWNNQIAYYNEKQELITEILEVGSTRWYRIWGSFVEALVDCIQRHEIEQEVYLAIDERELKDVLHVIALLEPFRPLLKLSAAIDVNMVGDERLDQIDDISISQSHSTNRSLVTAFIKERSAKGLTTTLYNCTGHFPSLFSRSWNAEGHYILWYFCSLGADGFLRWALDAWTERPLVDSSYWYWESGDCFLVYPHEGNPSASASVYPTFRWQVLNETIIAIKKYRYLLKNDPKKVEAITQFINQLELPLGQPNEYGAMEASDEAQLEELFEVTKRIHEVCKRVLN</sequence>
<keyword evidence="3" id="KW-1185">Reference proteome</keyword>
<dbReference type="KEGG" id="vao:FA707_04145"/>
<dbReference type="RefSeq" id="WP_136953037.1">
    <property type="nucleotide sequence ID" value="NZ_CP039712.1"/>
</dbReference>
<proteinExistence type="predicted"/>
<reference evidence="2 3" key="1">
    <citation type="submission" date="2019-04" db="EMBL/GenBank/DDBJ databases">
        <title>Vagococcus sp. nov., isolated from faeces of yaks (Bos grunniens).</title>
        <authorList>
            <person name="Ge Y."/>
        </authorList>
    </citation>
    <scope>NUCLEOTIDE SEQUENCE [LARGE SCALE GENOMIC DNA]</scope>
    <source>
        <strain evidence="2 3">MN-17</strain>
    </source>
</reference>
<evidence type="ECO:0000259" key="1">
    <source>
        <dbReference type="Pfam" id="PF13320"/>
    </source>
</evidence>
<organism evidence="2 3">
    <name type="scientific">Vagococcus zengguangii</name>
    <dbReference type="NCBI Taxonomy" id="2571750"/>
    <lineage>
        <taxon>Bacteria</taxon>
        <taxon>Bacillati</taxon>
        <taxon>Bacillota</taxon>
        <taxon>Bacilli</taxon>
        <taxon>Lactobacillales</taxon>
        <taxon>Enterococcaceae</taxon>
        <taxon>Vagococcus</taxon>
    </lineage>
</organism>
<protein>
    <submittedName>
        <fullName evidence="2">DUF4091 domain-containing protein</fullName>
    </submittedName>
</protein>
<dbReference type="AlphaFoldDB" id="A0A4D7CTK1"/>
<feature type="domain" description="Glycoside hydrolase 123 catalytic" evidence="1">
    <location>
        <begin position="162"/>
        <end position="485"/>
    </location>
</feature>
<dbReference type="EMBL" id="CP039712">
    <property type="protein sequence ID" value="QCI86202.1"/>
    <property type="molecule type" value="Genomic_DNA"/>
</dbReference>
<dbReference type="Proteomes" id="UP000298615">
    <property type="component" value="Chromosome"/>
</dbReference>
<accession>A0A4D7CTK1</accession>
<evidence type="ECO:0000313" key="2">
    <source>
        <dbReference type="EMBL" id="QCI86202.1"/>
    </source>
</evidence>
<dbReference type="InterPro" id="IPR025150">
    <property type="entry name" value="GH123_cat"/>
</dbReference>